<dbReference type="InterPro" id="IPR039295">
    <property type="entry name" value="MSB2"/>
</dbReference>
<dbReference type="InParanoid" id="K1VM76"/>
<dbReference type="GO" id="GO:0009986">
    <property type="term" value="C:cell surface"/>
    <property type="evidence" value="ECO:0007669"/>
    <property type="project" value="TreeGrafter"/>
</dbReference>
<feature type="transmembrane region" description="Helical" evidence="2">
    <location>
        <begin position="59"/>
        <end position="80"/>
    </location>
</feature>
<organism evidence="3 4">
    <name type="scientific">Trichosporon asahii var. asahii (strain CBS 8904)</name>
    <name type="common">Yeast</name>
    <dbReference type="NCBI Taxonomy" id="1220162"/>
    <lineage>
        <taxon>Eukaryota</taxon>
        <taxon>Fungi</taxon>
        <taxon>Dikarya</taxon>
        <taxon>Basidiomycota</taxon>
        <taxon>Agaricomycotina</taxon>
        <taxon>Tremellomycetes</taxon>
        <taxon>Trichosporonales</taxon>
        <taxon>Trichosporonaceae</taxon>
        <taxon>Trichosporon</taxon>
    </lineage>
</organism>
<dbReference type="GO" id="GO:0005034">
    <property type="term" value="F:osmosensor activity"/>
    <property type="evidence" value="ECO:0007669"/>
    <property type="project" value="InterPro"/>
</dbReference>
<gene>
    <name evidence="3" type="ORF">A1Q2_07830</name>
</gene>
<evidence type="ECO:0000313" key="3">
    <source>
        <dbReference type="EMBL" id="EKC97827.1"/>
    </source>
</evidence>
<dbReference type="GO" id="GO:0030010">
    <property type="term" value="P:establishment of cell polarity"/>
    <property type="evidence" value="ECO:0007669"/>
    <property type="project" value="TreeGrafter"/>
</dbReference>
<dbReference type="GO" id="GO:0005886">
    <property type="term" value="C:plasma membrane"/>
    <property type="evidence" value="ECO:0007669"/>
    <property type="project" value="InterPro"/>
</dbReference>
<name>K1VM76_TRIAC</name>
<keyword evidence="4" id="KW-1185">Reference proteome</keyword>
<dbReference type="EMBL" id="AMBO01000401">
    <property type="protein sequence ID" value="EKC97827.1"/>
    <property type="molecule type" value="Genomic_DNA"/>
</dbReference>
<evidence type="ECO:0000256" key="2">
    <source>
        <dbReference type="SAM" id="Phobius"/>
    </source>
</evidence>
<dbReference type="AlphaFoldDB" id="K1VM76"/>
<sequence length="262" mass="28727">MHRRIFVITPPLSPVHRHTAPYPRGCSVLFARSVRASGAQQPLYRDLGGECNDKRKRNIIIGVCVGVGGALWAAISIWIYKRLKRSNERAVNKRLSEHMSMFSGQSGGAAANPFQDNRRVSATPSIAASEIDSRPSSFYASPLDNYPAMRRRQVETYYSDQAAASGAGGAGDQSPTSYVNSVFGTSWFQNSTYGGTTGHSQTGHSAHGSSSPNPFDDVYARSSPSQQRMSLRPQRRSIQKTMISQPTLQANSLEFNEYNGYP</sequence>
<keyword evidence="2" id="KW-0812">Transmembrane</keyword>
<dbReference type="PANTHER" id="PTHR35778">
    <property type="entry name" value="SIGNALING MUCIN HKR1-RELATED"/>
    <property type="match status" value="1"/>
</dbReference>
<dbReference type="PANTHER" id="PTHR35778:SF1">
    <property type="entry name" value="SIGNALING MUCIN HKR1-RELATED"/>
    <property type="match status" value="1"/>
</dbReference>
<dbReference type="GO" id="GO:0007232">
    <property type="term" value="P:osmosensory signaling pathway via Sho1 osmosensor"/>
    <property type="evidence" value="ECO:0007669"/>
    <property type="project" value="InterPro"/>
</dbReference>
<dbReference type="STRING" id="1220162.K1VM76"/>
<evidence type="ECO:0000313" key="4">
    <source>
        <dbReference type="Proteomes" id="UP000006757"/>
    </source>
</evidence>
<protein>
    <submittedName>
        <fullName evidence="3">Uncharacterized protein</fullName>
    </submittedName>
</protein>
<dbReference type="Proteomes" id="UP000006757">
    <property type="component" value="Unassembled WGS sequence"/>
</dbReference>
<dbReference type="GO" id="GO:0001402">
    <property type="term" value="P:signal transduction involved in filamentous growth"/>
    <property type="evidence" value="ECO:0007669"/>
    <property type="project" value="TreeGrafter"/>
</dbReference>
<proteinExistence type="predicted"/>
<dbReference type="GO" id="GO:0005576">
    <property type="term" value="C:extracellular region"/>
    <property type="evidence" value="ECO:0007669"/>
    <property type="project" value="TreeGrafter"/>
</dbReference>
<feature type="compositionally biased region" description="Low complexity" evidence="1">
    <location>
        <begin position="194"/>
        <end position="211"/>
    </location>
</feature>
<dbReference type="OMA" id="HRRIFVI"/>
<dbReference type="GO" id="GO:0030427">
    <property type="term" value="C:site of polarized growth"/>
    <property type="evidence" value="ECO:0007669"/>
    <property type="project" value="TreeGrafter"/>
</dbReference>
<reference evidence="3 4" key="1">
    <citation type="journal article" date="2012" name="Eukaryot. Cell">
        <title>Genome sequence of the Trichosporon asahii environmental strain CBS 8904.</title>
        <authorList>
            <person name="Yang R.Y."/>
            <person name="Li H.T."/>
            <person name="Zhu H."/>
            <person name="Zhou G.P."/>
            <person name="Wang M."/>
            <person name="Wang L."/>
        </authorList>
    </citation>
    <scope>NUCLEOTIDE SEQUENCE [LARGE SCALE GENOMIC DNA]</scope>
    <source>
        <strain evidence="3 4">CBS 8904</strain>
    </source>
</reference>
<evidence type="ECO:0000256" key="1">
    <source>
        <dbReference type="SAM" id="MobiDB-lite"/>
    </source>
</evidence>
<dbReference type="HOGENOM" id="CLU_1062410_0_0_1"/>
<dbReference type="OrthoDB" id="3366093at2759"/>
<feature type="region of interest" description="Disordered" evidence="1">
    <location>
        <begin position="194"/>
        <end position="244"/>
    </location>
</feature>
<accession>K1VM76</accession>
<dbReference type="eggNOG" id="KOG1216">
    <property type="taxonomic scope" value="Eukaryota"/>
</dbReference>
<dbReference type="GO" id="GO:0006972">
    <property type="term" value="P:hyperosmotic response"/>
    <property type="evidence" value="ECO:0007669"/>
    <property type="project" value="TreeGrafter"/>
</dbReference>
<comment type="caution">
    <text evidence="3">The sequence shown here is derived from an EMBL/GenBank/DDBJ whole genome shotgun (WGS) entry which is preliminary data.</text>
</comment>
<keyword evidence="2" id="KW-1133">Transmembrane helix</keyword>
<keyword evidence="2" id="KW-0472">Membrane</keyword>
<dbReference type="GO" id="GO:0031505">
    <property type="term" value="P:fungal-type cell wall organization"/>
    <property type="evidence" value="ECO:0007669"/>
    <property type="project" value="TreeGrafter"/>
</dbReference>